<name>A0A971M643_9BACT</name>
<reference evidence="8" key="1">
    <citation type="journal article" date="2020" name="Biotechnol. Biofuels">
        <title>New insights from the biogas microbiome by comprehensive genome-resolved metagenomics of nearly 1600 species originating from multiple anaerobic digesters.</title>
        <authorList>
            <person name="Campanaro S."/>
            <person name="Treu L."/>
            <person name="Rodriguez-R L.M."/>
            <person name="Kovalovszki A."/>
            <person name="Ziels R.M."/>
            <person name="Maus I."/>
            <person name="Zhu X."/>
            <person name="Kougias P.G."/>
            <person name="Basile A."/>
            <person name="Luo G."/>
            <person name="Schluter A."/>
            <person name="Konstantinidis K.T."/>
            <person name="Angelidaki I."/>
        </authorList>
    </citation>
    <scope>NUCLEOTIDE SEQUENCE</scope>
    <source>
        <strain evidence="8">AS06rmzACSIP_7</strain>
    </source>
</reference>
<dbReference type="InterPro" id="IPR011006">
    <property type="entry name" value="CheY-like_superfamily"/>
</dbReference>
<keyword evidence="4" id="KW-0804">Transcription</keyword>
<evidence type="ECO:0000259" key="7">
    <source>
        <dbReference type="PROSITE" id="PS50110"/>
    </source>
</evidence>
<dbReference type="CDD" id="cd06170">
    <property type="entry name" value="LuxR_C_like"/>
    <property type="match status" value="1"/>
</dbReference>
<dbReference type="InterPro" id="IPR000792">
    <property type="entry name" value="Tscrpt_reg_LuxR_C"/>
</dbReference>
<comment type="caution">
    <text evidence="8">The sequence shown here is derived from an EMBL/GenBank/DDBJ whole genome shotgun (WGS) entry which is preliminary data.</text>
</comment>
<evidence type="ECO:0000256" key="1">
    <source>
        <dbReference type="ARBA" id="ARBA00022553"/>
    </source>
</evidence>
<feature type="domain" description="HTH luxR-type" evidence="6">
    <location>
        <begin position="140"/>
        <end position="201"/>
    </location>
</feature>
<gene>
    <name evidence="8" type="ORF">GXY80_11710</name>
</gene>
<evidence type="ECO:0000256" key="5">
    <source>
        <dbReference type="PROSITE-ProRule" id="PRU00169"/>
    </source>
</evidence>
<proteinExistence type="predicted"/>
<dbReference type="SMART" id="SM00421">
    <property type="entry name" value="HTH_LUXR"/>
    <property type="match status" value="1"/>
</dbReference>
<dbReference type="AlphaFoldDB" id="A0A971M643"/>
<dbReference type="InterPro" id="IPR001789">
    <property type="entry name" value="Sig_transdc_resp-reg_receiver"/>
</dbReference>
<dbReference type="CDD" id="cd17535">
    <property type="entry name" value="REC_NarL-like"/>
    <property type="match status" value="1"/>
</dbReference>
<keyword evidence="2" id="KW-0805">Transcription regulation</keyword>
<dbReference type="PROSITE" id="PS00622">
    <property type="entry name" value="HTH_LUXR_1"/>
    <property type="match status" value="1"/>
</dbReference>
<dbReference type="PROSITE" id="PS50043">
    <property type="entry name" value="HTH_LUXR_2"/>
    <property type="match status" value="1"/>
</dbReference>
<dbReference type="PANTHER" id="PTHR43214:SF41">
    <property type="entry name" value="NITRATE_NITRITE RESPONSE REGULATOR PROTEIN NARP"/>
    <property type="match status" value="1"/>
</dbReference>
<dbReference type="SUPFAM" id="SSF52172">
    <property type="entry name" value="CheY-like"/>
    <property type="match status" value="1"/>
</dbReference>
<dbReference type="Pfam" id="PF00196">
    <property type="entry name" value="GerE"/>
    <property type="match status" value="1"/>
</dbReference>
<evidence type="ECO:0000256" key="3">
    <source>
        <dbReference type="ARBA" id="ARBA00023125"/>
    </source>
</evidence>
<dbReference type="SMART" id="SM00448">
    <property type="entry name" value="REC"/>
    <property type="match status" value="1"/>
</dbReference>
<keyword evidence="3" id="KW-0238">DNA-binding</keyword>
<keyword evidence="1 5" id="KW-0597">Phosphoprotein</keyword>
<reference evidence="8" key="2">
    <citation type="submission" date="2020-01" db="EMBL/GenBank/DDBJ databases">
        <authorList>
            <person name="Campanaro S."/>
        </authorList>
    </citation>
    <scope>NUCLEOTIDE SEQUENCE</scope>
    <source>
        <strain evidence="8">AS06rmzACSIP_7</strain>
    </source>
</reference>
<dbReference type="EMBL" id="JAAYEE010000214">
    <property type="protein sequence ID" value="NLW36127.1"/>
    <property type="molecule type" value="Genomic_DNA"/>
</dbReference>
<organism evidence="8 9">
    <name type="scientific">Syntrophorhabdus aromaticivorans</name>
    <dbReference type="NCBI Taxonomy" id="328301"/>
    <lineage>
        <taxon>Bacteria</taxon>
        <taxon>Pseudomonadati</taxon>
        <taxon>Thermodesulfobacteriota</taxon>
        <taxon>Syntrophorhabdia</taxon>
        <taxon>Syntrophorhabdales</taxon>
        <taxon>Syntrophorhabdaceae</taxon>
        <taxon>Syntrophorhabdus</taxon>
    </lineage>
</organism>
<dbReference type="PROSITE" id="PS50110">
    <property type="entry name" value="RESPONSE_REGULATORY"/>
    <property type="match status" value="1"/>
</dbReference>
<evidence type="ECO:0000313" key="8">
    <source>
        <dbReference type="EMBL" id="NLW36127.1"/>
    </source>
</evidence>
<dbReference type="PANTHER" id="PTHR43214">
    <property type="entry name" value="TWO-COMPONENT RESPONSE REGULATOR"/>
    <property type="match status" value="1"/>
</dbReference>
<dbReference type="GO" id="GO:0000160">
    <property type="term" value="P:phosphorelay signal transduction system"/>
    <property type="evidence" value="ECO:0007669"/>
    <property type="project" value="InterPro"/>
</dbReference>
<accession>A0A971M643</accession>
<evidence type="ECO:0000256" key="4">
    <source>
        <dbReference type="ARBA" id="ARBA00023163"/>
    </source>
</evidence>
<dbReference type="Proteomes" id="UP000777265">
    <property type="component" value="Unassembled WGS sequence"/>
</dbReference>
<dbReference type="GO" id="GO:0006355">
    <property type="term" value="P:regulation of DNA-templated transcription"/>
    <property type="evidence" value="ECO:0007669"/>
    <property type="project" value="InterPro"/>
</dbReference>
<evidence type="ECO:0000313" key="9">
    <source>
        <dbReference type="Proteomes" id="UP000777265"/>
    </source>
</evidence>
<dbReference type="PRINTS" id="PR00038">
    <property type="entry name" value="HTHLUXR"/>
</dbReference>
<dbReference type="GO" id="GO:0003677">
    <property type="term" value="F:DNA binding"/>
    <property type="evidence" value="ECO:0007669"/>
    <property type="project" value="UniProtKB-KW"/>
</dbReference>
<sequence>MRLVIVEDDPLFIANLHSLFEGRPEITVAGAFMNAEDALASIAACSPDVLLVDLGLPGMSGIDLIGKVREILPEVEMMVLTVFEDRDRILSAIRAGASGYLLKSSMPRELVAALFELHQGGAPMTPRIARKIIREFQHDGIRDRYLLSHREKEVLREIEAGLSYKEIAGKFSISTHTVHAHIRNIYKKLHAADKTAALIKA</sequence>
<dbReference type="Pfam" id="PF00072">
    <property type="entry name" value="Response_reg"/>
    <property type="match status" value="1"/>
</dbReference>
<feature type="domain" description="Response regulatory" evidence="7">
    <location>
        <begin position="2"/>
        <end position="118"/>
    </location>
</feature>
<feature type="modified residue" description="4-aspartylphosphate" evidence="5">
    <location>
        <position position="53"/>
    </location>
</feature>
<dbReference type="SUPFAM" id="SSF46894">
    <property type="entry name" value="C-terminal effector domain of the bipartite response regulators"/>
    <property type="match status" value="1"/>
</dbReference>
<protein>
    <submittedName>
        <fullName evidence="8">Response regulator transcription factor</fullName>
    </submittedName>
</protein>
<evidence type="ECO:0000256" key="2">
    <source>
        <dbReference type="ARBA" id="ARBA00023015"/>
    </source>
</evidence>
<dbReference type="InterPro" id="IPR016032">
    <property type="entry name" value="Sig_transdc_resp-reg_C-effctor"/>
</dbReference>
<dbReference type="InterPro" id="IPR039420">
    <property type="entry name" value="WalR-like"/>
</dbReference>
<dbReference type="InterPro" id="IPR058245">
    <property type="entry name" value="NreC/VraR/RcsB-like_REC"/>
</dbReference>
<feature type="non-terminal residue" evidence="8">
    <location>
        <position position="201"/>
    </location>
</feature>
<dbReference type="Gene3D" id="3.40.50.2300">
    <property type="match status" value="1"/>
</dbReference>
<evidence type="ECO:0000259" key="6">
    <source>
        <dbReference type="PROSITE" id="PS50043"/>
    </source>
</evidence>